<evidence type="ECO:0000256" key="2">
    <source>
        <dbReference type="SAM" id="SignalP"/>
    </source>
</evidence>
<dbReference type="RefSeq" id="XP_062736432.1">
    <property type="nucleotide sequence ID" value="XM_062873411.1"/>
</dbReference>
<sequence length="388" mass="43121">MASLLSRPGGSPRAELMLLVMVACMLLVTYSSLQSAQSEVTDRTPLKEESVLESLTKVDVQQHVAVTTSSSSNVSTTTTVATTSNTPLPNTPLPEATPIQLDQEPPLDFDSSLDVAPENALDKTDSPPTDFDGLEEDFSIPPADPATPNKVFKAVLIESSLTSPALVPVLMHFSSVLPTHWSLVIFTSPNNFTVPQSPAFRNLLSSRRLDIRFLPKNVTFTNSASVSRFLASSNGWLWNELADAERVLFFQLDSIICANSIATIDDFVKWDYVGAPINSTYGEGYNGGLSIRNPRLFLEVVREGNYTRGFEDQWFYKKLKERRAQGDYRVSLPGVEEAKRFAVETLWGDRPLGYHQPQRWWKGKAGERMGEIEEWCPEVGMLIGRRAK</sequence>
<evidence type="ECO:0000313" key="5">
    <source>
        <dbReference type="Proteomes" id="UP001322138"/>
    </source>
</evidence>
<keyword evidence="5" id="KW-1185">Reference proteome</keyword>
<dbReference type="InterPro" id="IPR043729">
    <property type="entry name" value="DUF5672"/>
</dbReference>
<dbReference type="GeneID" id="87892893"/>
<reference evidence="4 5" key="1">
    <citation type="journal article" date="2023" name="bioRxiv">
        <title>High-quality genome assemblies of four members of thePodospora anserinaspecies complex.</title>
        <authorList>
            <person name="Ament-Velasquez S.L."/>
            <person name="Vogan A.A."/>
            <person name="Wallerman O."/>
            <person name="Hartmann F."/>
            <person name="Gautier V."/>
            <person name="Silar P."/>
            <person name="Giraud T."/>
            <person name="Johannesson H."/>
        </authorList>
    </citation>
    <scope>NUCLEOTIDE SEQUENCE [LARGE SCALE GENOMIC DNA]</scope>
    <source>
        <strain evidence="4 5">CBS 112042</strain>
    </source>
</reference>
<dbReference type="EMBL" id="JAFFGZ010000001">
    <property type="protein sequence ID" value="KAK4647456.1"/>
    <property type="molecule type" value="Genomic_DNA"/>
</dbReference>
<feature type="compositionally biased region" description="Low complexity" evidence="1">
    <location>
        <begin position="67"/>
        <end position="98"/>
    </location>
</feature>
<evidence type="ECO:0000259" key="3">
    <source>
        <dbReference type="Pfam" id="PF18922"/>
    </source>
</evidence>
<accession>A0ABR0FU18</accession>
<feature type="chain" id="PRO_5046145723" description="DUF5672 domain-containing protein" evidence="2">
    <location>
        <begin position="39"/>
        <end position="388"/>
    </location>
</feature>
<comment type="caution">
    <text evidence="4">The sequence shown here is derived from an EMBL/GenBank/DDBJ whole genome shotgun (WGS) entry which is preliminary data.</text>
</comment>
<evidence type="ECO:0000313" key="4">
    <source>
        <dbReference type="EMBL" id="KAK4647456.1"/>
    </source>
</evidence>
<keyword evidence="2" id="KW-0732">Signal</keyword>
<protein>
    <recommendedName>
        <fullName evidence="3">DUF5672 domain-containing protein</fullName>
    </recommendedName>
</protein>
<feature type="domain" description="DUF5672" evidence="3">
    <location>
        <begin position="209"/>
        <end position="355"/>
    </location>
</feature>
<dbReference type="Proteomes" id="UP001322138">
    <property type="component" value="Unassembled WGS sequence"/>
</dbReference>
<gene>
    <name evidence="4" type="ORF">QC761_101660</name>
</gene>
<feature type="region of interest" description="Disordered" evidence="1">
    <location>
        <begin position="67"/>
        <end position="128"/>
    </location>
</feature>
<organism evidence="4 5">
    <name type="scientific">Podospora bellae-mahoneyi</name>
    <dbReference type="NCBI Taxonomy" id="2093777"/>
    <lineage>
        <taxon>Eukaryota</taxon>
        <taxon>Fungi</taxon>
        <taxon>Dikarya</taxon>
        <taxon>Ascomycota</taxon>
        <taxon>Pezizomycotina</taxon>
        <taxon>Sordariomycetes</taxon>
        <taxon>Sordariomycetidae</taxon>
        <taxon>Sordariales</taxon>
        <taxon>Podosporaceae</taxon>
        <taxon>Podospora</taxon>
    </lineage>
</organism>
<feature type="signal peptide" evidence="2">
    <location>
        <begin position="1"/>
        <end position="38"/>
    </location>
</feature>
<name>A0ABR0FU18_9PEZI</name>
<evidence type="ECO:0000256" key="1">
    <source>
        <dbReference type="SAM" id="MobiDB-lite"/>
    </source>
</evidence>
<proteinExistence type="predicted"/>
<dbReference type="Pfam" id="PF18922">
    <property type="entry name" value="DUF5672"/>
    <property type="match status" value="1"/>
</dbReference>